<dbReference type="GO" id="GO:0005524">
    <property type="term" value="F:ATP binding"/>
    <property type="evidence" value="ECO:0007669"/>
    <property type="project" value="UniProtKB-KW"/>
</dbReference>
<dbReference type="Pfam" id="PF00005">
    <property type="entry name" value="ABC_tran"/>
    <property type="match status" value="1"/>
</dbReference>
<keyword evidence="1" id="KW-0813">Transport</keyword>
<evidence type="ECO:0000256" key="2">
    <source>
        <dbReference type="ARBA" id="ARBA00022741"/>
    </source>
</evidence>
<protein>
    <submittedName>
        <fullName evidence="5">Taurine-transporting ATPase</fullName>
    </submittedName>
</protein>
<accession>F0SQM8</accession>
<keyword evidence="2" id="KW-0547">Nucleotide-binding</keyword>
<dbReference type="InterPro" id="IPR050166">
    <property type="entry name" value="ABC_transporter_ATP-bind"/>
</dbReference>
<proteinExistence type="predicted"/>
<evidence type="ECO:0000313" key="5">
    <source>
        <dbReference type="EMBL" id="ADY59058.1"/>
    </source>
</evidence>
<dbReference type="RefSeq" id="WP_013627787.1">
    <property type="nucleotide sequence ID" value="NC_015174.1"/>
</dbReference>
<gene>
    <name evidence="5" type="ordered locus">Plabr_1446</name>
</gene>
<evidence type="ECO:0000256" key="1">
    <source>
        <dbReference type="ARBA" id="ARBA00022448"/>
    </source>
</evidence>
<keyword evidence="6" id="KW-1185">Reference proteome</keyword>
<sequence length="272" mass="29915">MSQPPNPDDIAPSTANGQPLVTLKDVGVQFPRQTQPVLAGINFKLQAGEFVGVVGPSGCGKSTLLRILAGLLTPSSGTREEGTPLAGKPTAERIGMVFQEPRLLPWRTVLENMQLPFILTRQPIDRARIEELLRWTGLQPDDLGKFPRMLSGGMKMRIAVARALVLRPALLLLDEPFAAVDDLLREKLNEELRQLQRKQGFAAVLVTHHLGEAAYLSERVLVMSSRPGQIEQTIPCPWEASAEGLRESPVFGQFCAQLRQILRQSEVGSTRS</sequence>
<dbReference type="AlphaFoldDB" id="F0SQM8"/>
<evidence type="ECO:0000256" key="3">
    <source>
        <dbReference type="ARBA" id="ARBA00022840"/>
    </source>
</evidence>
<dbReference type="Gene3D" id="3.40.50.300">
    <property type="entry name" value="P-loop containing nucleotide triphosphate hydrolases"/>
    <property type="match status" value="1"/>
</dbReference>
<dbReference type="EMBL" id="CP002546">
    <property type="protein sequence ID" value="ADY59058.1"/>
    <property type="molecule type" value="Genomic_DNA"/>
</dbReference>
<dbReference type="SMART" id="SM00382">
    <property type="entry name" value="AAA"/>
    <property type="match status" value="1"/>
</dbReference>
<evidence type="ECO:0000259" key="4">
    <source>
        <dbReference type="PROSITE" id="PS50893"/>
    </source>
</evidence>
<dbReference type="OrthoDB" id="2151853at2"/>
<dbReference type="InterPro" id="IPR003593">
    <property type="entry name" value="AAA+_ATPase"/>
</dbReference>
<dbReference type="Proteomes" id="UP000006860">
    <property type="component" value="Chromosome"/>
</dbReference>
<dbReference type="KEGG" id="pbs:Plabr_1446"/>
<feature type="domain" description="ABC transporter" evidence="4">
    <location>
        <begin position="21"/>
        <end position="250"/>
    </location>
</feature>
<organism evidence="5 6">
    <name type="scientific">Rubinisphaera brasiliensis (strain ATCC 49424 / DSM 5305 / JCM 21570 / IAM 15109 / NBRC 103401 / IFAM 1448)</name>
    <name type="common">Planctomyces brasiliensis</name>
    <dbReference type="NCBI Taxonomy" id="756272"/>
    <lineage>
        <taxon>Bacteria</taxon>
        <taxon>Pseudomonadati</taxon>
        <taxon>Planctomycetota</taxon>
        <taxon>Planctomycetia</taxon>
        <taxon>Planctomycetales</taxon>
        <taxon>Planctomycetaceae</taxon>
        <taxon>Rubinisphaera</taxon>
    </lineage>
</organism>
<dbReference type="eggNOG" id="COG1116">
    <property type="taxonomic scope" value="Bacteria"/>
</dbReference>
<dbReference type="InterPro" id="IPR017871">
    <property type="entry name" value="ABC_transporter-like_CS"/>
</dbReference>
<name>F0SQM8_RUBBR</name>
<dbReference type="InterPro" id="IPR027417">
    <property type="entry name" value="P-loop_NTPase"/>
</dbReference>
<dbReference type="PROSITE" id="PS00211">
    <property type="entry name" value="ABC_TRANSPORTER_1"/>
    <property type="match status" value="1"/>
</dbReference>
<dbReference type="STRING" id="756272.Plabr_1446"/>
<reference evidence="6" key="1">
    <citation type="submission" date="2011-02" db="EMBL/GenBank/DDBJ databases">
        <title>The complete genome of Planctomyces brasiliensis DSM 5305.</title>
        <authorList>
            <person name="Lucas S."/>
            <person name="Copeland A."/>
            <person name="Lapidus A."/>
            <person name="Bruce D."/>
            <person name="Goodwin L."/>
            <person name="Pitluck S."/>
            <person name="Kyrpides N."/>
            <person name="Mavromatis K."/>
            <person name="Pagani I."/>
            <person name="Ivanova N."/>
            <person name="Ovchinnikova G."/>
            <person name="Lu M."/>
            <person name="Detter J.C."/>
            <person name="Han C."/>
            <person name="Land M."/>
            <person name="Hauser L."/>
            <person name="Markowitz V."/>
            <person name="Cheng J.-F."/>
            <person name="Hugenholtz P."/>
            <person name="Woyke T."/>
            <person name="Wu D."/>
            <person name="Tindall B."/>
            <person name="Pomrenke H.G."/>
            <person name="Brambilla E."/>
            <person name="Klenk H.-P."/>
            <person name="Eisen J.A."/>
        </authorList>
    </citation>
    <scope>NUCLEOTIDE SEQUENCE [LARGE SCALE GENOMIC DNA]</scope>
    <source>
        <strain evidence="6">ATCC 49424 / DSM 5305 / JCM 21570 / NBRC 103401 / IFAM 1448</strain>
    </source>
</reference>
<dbReference type="InterPro" id="IPR003439">
    <property type="entry name" value="ABC_transporter-like_ATP-bd"/>
</dbReference>
<keyword evidence="3" id="KW-0067">ATP-binding</keyword>
<dbReference type="SUPFAM" id="SSF52540">
    <property type="entry name" value="P-loop containing nucleoside triphosphate hydrolases"/>
    <property type="match status" value="1"/>
</dbReference>
<evidence type="ECO:0000313" key="6">
    <source>
        <dbReference type="Proteomes" id="UP000006860"/>
    </source>
</evidence>
<dbReference type="GO" id="GO:0016887">
    <property type="term" value="F:ATP hydrolysis activity"/>
    <property type="evidence" value="ECO:0007669"/>
    <property type="project" value="InterPro"/>
</dbReference>
<dbReference type="PROSITE" id="PS50893">
    <property type="entry name" value="ABC_TRANSPORTER_2"/>
    <property type="match status" value="1"/>
</dbReference>
<dbReference type="PANTHER" id="PTHR42788:SF20">
    <property type="entry name" value="ABC TRANSPORTER ATP-BINDING PROTEIN"/>
    <property type="match status" value="1"/>
</dbReference>
<dbReference type="PANTHER" id="PTHR42788">
    <property type="entry name" value="TAURINE IMPORT ATP-BINDING PROTEIN-RELATED"/>
    <property type="match status" value="1"/>
</dbReference>
<dbReference type="HOGENOM" id="CLU_000604_1_22_0"/>